<sequence length="662" mass="74788">MIGKQIIVLLSLAFLAVVTLAAPLAKTAYINRFGEFVDLDTECSGRPCNYPKEIVPFTSEELSGPICVPTINDQVICDSLPPNATLVSESEFDRIFPESDEPTTEVRQDPIFDMIPGATPSEAPQVSASIGSAPQPSQTSKPSQVSHSRLVSNATLLKRAESPSNLEKRSKVFVDYKGDQYVWPRGGITYGVSSEIKLSSQISELRRTVRNGMELWSRSCFPEASNVFKNWVHTTKDNAEVWFYFVDGTVCDQPAALACAFRPEQYGPRRTVYVNYKFLVKKTDEGMEYSMAHELGHLMGLAHEILGPGEDVSPIWRLSDLDPNSIMHPLYDRDKYITATDCRLFKFYSENFQNIRCGFEGSTGKCKKEPKARHVIEPILSKVKTDDKMKNEGAYGIDEYLQDVADPNCLGSDPKKYILNNTFRKQGADFGYTRRGFFLTQCLGVQDESHPDYMYVLQSDGNFVSYNIKTKKAIWSTNLKAMVLKAVTRCFFSWTAILLSMTNQPSLWYFREGHMFLADGVGNTAWATYTAVAHADKRIEAKDVNSGHSSYCLDYSSKLYKCDGSENQDFKFYTDGTIRSRKTGYCMYVFRAENEVPVQFGPCNPLDNRYLWEFPAATGTIKNRAGNMCLDNRGQNLQAGNQIQVYECFNVWSERWWIGDIP</sequence>
<dbReference type="Proteomes" id="UP000078512">
    <property type="component" value="Unassembled WGS sequence"/>
</dbReference>
<dbReference type="CDD" id="cd00161">
    <property type="entry name" value="beta-trefoil_Ricin-like"/>
    <property type="match status" value="1"/>
</dbReference>
<keyword evidence="5" id="KW-1185">Reference proteome</keyword>
<dbReference type="SMART" id="SM00458">
    <property type="entry name" value="RICIN"/>
    <property type="match status" value="1"/>
</dbReference>
<accession>A0A197K7T5</accession>
<reference evidence="4 5" key="1">
    <citation type="submission" date="2016-05" db="EMBL/GenBank/DDBJ databases">
        <title>Genome sequencing reveals origins of a unique bacterial endosymbiosis in the earliest lineages of terrestrial Fungi.</title>
        <authorList>
            <consortium name="DOE Joint Genome Institute"/>
            <person name="Uehling J."/>
            <person name="Gryganskyi A."/>
            <person name="Hameed K."/>
            <person name="Tschaplinski T."/>
            <person name="Misztal P."/>
            <person name="Wu S."/>
            <person name="Desiro A."/>
            <person name="Vande Pol N."/>
            <person name="Du Z.-Y."/>
            <person name="Zienkiewicz A."/>
            <person name="Zienkiewicz K."/>
            <person name="Morin E."/>
            <person name="Tisserant E."/>
            <person name="Splivallo R."/>
            <person name="Hainaut M."/>
            <person name="Henrissat B."/>
            <person name="Ohm R."/>
            <person name="Kuo A."/>
            <person name="Yan J."/>
            <person name="Lipzen A."/>
            <person name="Nolan M."/>
            <person name="Labutti K."/>
            <person name="Barry K."/>
            <person name="Goldstein A."/>
            <person name="Labbe J."/>
            <person name="Schadt C."/>
            <person name="Tuskan G."/>
            <person name="Grigoriev I."/>
            <person name="Martin F."/>
            <person name="Vilgalys R."/>
            <person name="Bonito G."/>
        </authorList>
    </citation>
    <scope>NUCLEOTIDE SEQUENCE [LARGE SCALE GENOMIC DNA]</scope>
    <source>
        <strain evidence="4 5">AG-77</strain>
    </source>
</reference>
<proteinExistence type="predicted"/>
<feature type="compositionally biased region" description="Polar residues" evidence="1">
    <location>
        <begin position="122"/>
        <end position="147"/>
    </location>
</feature>
<organism evidence="4 5">
    <name type="scientific">Linnemannia elongata AG-77</name>
    <dbReference type="NCBI Taxonomy" id="1314771"/>
    <lineage>
        <taxon>Eukaryota</taxon>
        <taxon>Fungi</taxon>
        <taxon>Fungi incertae sedis</taxon>
        <taxon>Mucoromycota</taxon>
        <taxon>Mortierellomycotina</taxon>
        <taxon>Mortierellomycetes</taxon>
        <taxon>Mortierellales</taxon>
        <taxon>Mortierellaceae</taxon>
        <taxon>Linnemannia</taxon>
    </lineage>
</organism>
<dbReference type="PROSITE" id="PS50231">
    <property type="entry name" value="RICIN_B_LECTIN"/>
    <property type="match status" value="1"/>
</dbReference>
<protein>
    <recommendedName>
        <fullName evidence="3">Ricin B lectin domain-containing protein</fullName>
    </recommendedName>
</protein>
<dbReference type="Gene3D" id="3.40.390.10">
    <property type="entry name" value="Collagenase (Catalytic Domain)"/>
    <property type="match status" value="1"/>
</dbReference>
<dbReference type="Gene3D" id="2.80.10.50">
    <property type="match status" value="1"/>
</dbReference>
<dbReference type="OrthoDB" id="6770063at2759"/>
<dbReference type="InterPro" id="IPR036426">
    <property type="entry name" value="Bulb-type_lectin_dom_sf"/>
</dbReference>
<gene>
    <name evidence="4" type="ORF">K457DRAFT_123505</name>
</gene>
<dbReference type="AlphaFoldDB" id="A0A197K7T5"/>
<dbReference type="EMBL" id="KV442025">
    <property type="protein sequence ID" value="OAQ32489.1"/>
    <property type="molecule type" value="Genomic_DNA"/>
</dbReference>
<dbReference type="SUPFAM" id="SSF55486">
    <property type="entry name" value="Metalloproteases ('zincins'), catalytic domain"/>
    <property type="match status" value="1"/>
</dbReference>
<evidence type="ECO:0000256" key="1">
    <source>
        <dbReference type="SAM" id="MobiDB-lite"/>
    </source>
</evidence>
<dbReference type="InterPro" id="IPR000772">
    <property type="entry name" value="Ricin_B_lectin"/>
</dbReference>
<evidence type="ECO:0000256" key="2">
    <source>
        <dbReference type="SAM" id="SignalP"/>
    </source>
</evidence>
<name>A0A197K7T5_9FUNG</name>
<feature type="signal peptide" evidence="2">
    <location>
        <begin position="1"/>
        <end position="21"/>
    </location>
</feature>
<keyword evidence="2" id="KW-0732">Signal</keyword>
<feature type="chain" id="PRO_5008276645" description="Ricin B lectin domain-containing protein" evidence="2">
    <location>
        <begin position="22"/>
        <end position="662"/>
    </location>
</feature>
<dbReference type="Pfam" id="PF00652">
    <property type="entry name" value="Ricin_B_lectin"/>
    <property type="match status" value="1"/>
</dbReference>
<evidence type="ECO:0000313" key="5">
    <source>
        <dbReference type="Proteomes" id="UP000078512"/>
    </source>
</evidence>
<evidence type="ECO:0000313" key="4">
    <source>
        <dbReference type="EMBL" id="OAQ32489.1"/>
    </source>
</evidence>
<dbReference type="Gene3D" id="2.90.10.10">
    <property type="entry name" value="Bulb-type lectin domain"/>
    <property type="match status" value="1"/>
</dbReference>
<dbReference type="InterPro" id="IPR035992">
    <property type="entry name" value="Ricin_B-like_lectins"/>
</dbReference>
<dbReference type="SUPFAM" id="SSF50370">
    <property type="entry name" value="Ricin B-like lectins"/>
    <property type="match status" value="1"/>
</dbReference>
<feature type="region of interest" description="Disordered" evidence="1">
    <location>
        <begin position="116"/>
        <end position="147"/>
    </location>
</feature>
<feature type="domain" description="Ricin B lectin" evidence="3">
    <location>
        <begin position="540"/>
        <end position="659"/>
    </location>
</feature>
<dbReference type="GO" id="GO:0008237">
    <property type="term" value="F:metallopeptidase activity"/>
    <property type="evidence" value="ECO:0007669"/>
    <property type="project" value="InterPro"/>
</dbReference>
<dbReference type="InterPro" id="IPR024079">
    <property type="entry name" value="MetalloPept_cat_dom_sf"/>
</dbReference>
<evidence type="ECO:0000259" key="3">
    <source>
        <dbReference type="SMART" id="SM00458"/>
    </source>
</evidence>